<reference evidence="1 2" key="1">
    <citation type="journal article" date="2019" name="Nat. Microbiol.">
        <title>Mediterranean grassland soil C-N compound turnover is dependent on rainfall and depth, and is mediated by genomically divergent microorganisms.</title>
        <authorList>
            <person name="Diamond S."/>
            <person name="Andeer P.F."/>
            <person name="Li Z."/>
            <person name="Crits-Christoph A."/>
            <person name="Burstein D."/>
            <person name="Anantharaman K."/>
            <person name="Lane K.R."/>
            <person name="Thomas B.C."/>
            <person name="Pan C."/>
            <person name="Northen T.R."/>
            <person name="Banfield J.F."/>
        </authorList>
    </citation>
    <scope>NUCLEOTIDE SEQUENCE [LARGE SCALE GENOMIC DNA]</scope>
    <source>
        <strain evidence="1">NP_6</strain>
    </source>
</reference>
<protein>
    <recommendedName>
        <fullName evidence="3">Coenzyme F420-0:L-glutamate ligase</fullName>
    </recommendedName>
</protein>
<gene>
    <name evidence="1" type="ORF">E6H03_00775</name>
</gene>
<comment type="caution">
    <text evidence="1">The sequence shown here is derived from an EMBL/GenBank/DDBJ whole genome shotgun (WGS) entry which is preliminary data.</text>
</comment>
<accession>A0A537JNX3</accession>
<evidence type="ECO:0000313" key="1">
    <source>
        <dbReference type="EMBL" id="TMI85227.1"/>
    </source>
</evidence>
<dbReference type="AlphaFoldDB" id="A0A537JNX3"/>
<name>A0A537JNX3_9BACT</name>
<evidence type="ECO:0008006" key="3">
    <source>
        <dbReference type="Google" id="ProtNLM"/>
    </source>
</evidence>
<dbReference type="EMBL" id="VBAN01000023">
    <property type="protein sequence ID" value="TMI85227.1"/>
    <property type="molecule type" value="Genomic_DNA"/>
</dbReference>
<dbReference type="SUPFAM" id="SSF144010">
    <property type="entry name" value="CofE-like"/>
    <property type="match status" value="1"/>
</dbReference>
<dbReference type="Gene3D" id="3.30.1330.100">
    <property type="entry name" value="CofE-like"/>
    <property type="match status" value="1"/>
</dbReference>
<evidence type="ECO:0000313" key="2">
    <source>
        <dbReference type="Proteomes" id="UP000318093"/>
    </source>
</evidence>
<organism evidence="1 2">
    <name type="scientific">Candidatus Segetimicrobium genomatis</name>
    <dbReference type="NCBI Taxonomy" id="2569760"/>
    <lineage>
        <taxon>Bacteria</taxon>
        <taxon>Bacillati</taxon>
        <taxon>Candidatus Sysuimicrobiota</taxon>
        <taxon>Candidatus Sysuimicrobiia</taxon>
        <taxon>Candidatus Sysuimicrobiales</taxon>
        <taxon>Candidatus Segetimicrobiaceae</taxon>
        <taxon>Candidatus Segetimicrobium</taxon>
    </lineage>
</organism>
<sequence length="43" mass="4463">MSLPDLLVRALDAASLRPATGDVLVVAQKVVSKAEAASSISRR</sequence>
<proteinExistence type="predicted"/>
<dbReference type="Proteomes" id="UP000318093">
    <property type="component" value="Unassembled WGS sequence"/>
</dbReference>